<reference evidence="1 2" key="1">
    <citation type="submission" date="2021-06" db="EMBL/GenBank/DDBJ databases">
        <title>Caerostris extrusa draft genome.</title>
        <authorList>
            <person name="Kono N."/>
            <person name="Arakawa K."/>
        </authorList>
    </citation>
    <scope>NUCLEOTIDE SEQUENCE [LARGE SCALE GENOMIC DNA]</scope>
</reference>
<gene>
    <name evidence="1" type="ORF">CEXT_617051</name>
</gene>
<dbReference type="AlphaFoldDB" id="A0AAV4XTN5"/>
<dbReference type="EMBL" id="BPLR01018153">
    <property type="protein sequence ID" value="GIY97351.1"/>
    <property type="molecule type" value="Genomic_DNA"/>
</dbReference>
<keyword evidence="2" id="KW-1185">Reference proteome</keyword>
<name>A0AAV4XTN5_CAEEX</name>
<comment type="caution">
    <text evidence="1">The sequence shown here is derived from an EMBL/GenBank/DDBJ whole genome shotgun (WGS) entry which is preliminary data.</text>
</comment>
<proteinExistence type="predicted"/>
<organism evidence="1 2">
    <name type="scientific">Caerostris extrusa</name>
    <name type="common">Bark spider</name>
    <name type="synonym">Caerostris bankana</name>
    <dbReference type="NCBI Taxonomy" id="172846"/>
    <lineage>
        <taxon>Eukaryota</taxon>
        <taxon>Metazoa</taxon>
        <taxon>Ecdysozoa</taxon>
        <taxon>Arthropoda</taxon>
        <taxon>Chelicerata</taxon>
        <taxon>Arachnida</taxon>
        <taxon>Araneae</taxon>
        <taxon>Araneomorphae</taxon>
        <taxon>Entelegynae</taxon>
        <taxon>Araneoidea</taxon>
        <taxon>Araneidae</taxon>
        <taxon>Caerostris</taxon>
    </lineage>
</organism>
<sequence length="104" mass="11673">MVLPNPCAALQVQLMGLGFRLREIKSGSLPSDEAFPLKMDAKIFGRHSISLCCDPPCISLYRFYLWKIGFSIYYGYSEWKCRSVTLCGANHFAPNDSEAAAQMK</sequence>
<dbReference type="Proteomes" id="UP001054945">
    <property type="component" value="Unassembled WGS sequence"/>
</dbReference>
<accession>A0AAV4XTN5</accession>
<protein>
    <submittedName>
        <fullName evidence="1">Uncharacterized protein</fullName>
    </submittedName>
</protein>
<evidence type="ECO:0000313" key="2">
    <source>
        <dbReference type="Proteomes" id="UP001054945"/>
    </source>
</evidence>
<evidence type="ECO:0000313" key="1">
    <source>
        <dbReference type="EMBL" id="GIY97351.1"/>
    </source>
</evidence>